<keyword evidence="1 7" id="KW-0808">Transferase</keyword>
<keyword evidence="7" id="KW-0535">Nitrogen fixation</keyword>
<dbReference type="Pfam" id="PF01966">
    <property type="entry name" value="HD"/>
    <property type="match status" value="1"/>
</dbReference>
<dbReference type="Pfam" id="PF01842">
    <property type="entry name" value="ACT"/>
    <property type="match status" value="2"/>
</dbReference>
<dbReference type="CDD" id="cd04899">
    <property type="entry name" value="ACT_ACR-UUR-like_2"/>
    <property type="match status" value="1"/>
</dbReference>
<dbReference type="InterPro" id="IPR010043">
    <property type="entry name" value="UTase/UR"/>
</dbReference>
<feature type="domain" description="HD" evidence="10">
    <location>
        <begin position="551"/>
        <end position="672"/>
    </location>
</feature>
<dbReference type="InterPro" id="IPR002912">
    <property type="entry name" value="ACT_dom"/>
</dbReference>
<evidence type="ECO:0000313" key="11">
    <source>
        <dbReference type="EMBL" id="BAF86336.1"/>
    </source>
</evidence>
<comment type="similarity">
    <text evidence="7">Belongs to the GlnD family.</text>
</comment>
<dbReference type="NCBIfam" id="NF003467">
    <property type="entry name" value="PRK05092.1"/>
    <property type="match status" value="1"/>
</dbReference>
<dbReference type="PIRSF" id="PIRSF006288">
    <property type="entry name" value="PII_uridyltransf"/>
    <property type="match status" value="1"/>
</dbReference>
<accession>A8IJP6</accession>
<sequence length="984" mass="109931">MRPFKVRLPDHPRCRCNSRAGVACKPRAVTAPQDWAKPEREAPSGSLKTSMTAPRPSRPSRTIGEPFEGTRLKAEVLALAKAHAGPKADLRPALVARLKQAMAEGRAEAERLLNADGSGRMCAIRLSALQDAVIAAAHEVATTVMYPIDNPSRAERMAVVAVGGYGRGMMAPGSDTDILFVLPYKQTAWGESVAEAMLYILWDLGLKVGHATRSVDECLRQARADVTIRTAILESRFLVGDKALFEDLEARFDKEVVEGTAAEFVAAKMAEREERLRRAGTSRYLVEPNVKESKGGLRDLHTLFWMAKYVYRVHSTDELVAKGVFTKEEARLFTRCEDFLWSVRCHLHFLTNRAEERLSFDVQREMAERLGYTSHPGQQDVERFMKHYFLVAKEVGDLTAILSAALEARHDKSVPGLKGMVARLRGAPKRVKLKESADFWIDNERLNVIDDEVFRRDPVNLIRLFAIADKRDVNFHPDALRLAARSLNLIDGKLRENPEANRLFLDVLCSKNAPEEVLRRMNETGVLGRFVPEFGKVVAMMQFNMYHHYTVDEHLLRCIGILSEIERKTNPENGLANDLMATIKPRHLLYVALLLHDIAKGRPEDHSIAGARICRKLCPRFGLSAAETETVAWLVEQHLVMSTVAQSRDLSDRKTIENFAAVVQNLDRMKMLTVLTTADIRAVGPGVWNGWKAQLLRTLYYETEPVLTGGFSEVDRGKRVQVAQAQLRHALADWTDEQFSTYAARHYPPYWLRVDLETKVRHARFILATEEAGKALATCAEIVAERGITVLTVLAPDHPKLLSVIAGACAAAGANIVDAQISTTTDGLALDTIAVRRAFDRDEDEERRAGRIRDAIEKALTGEVRLPEVMAKKLPKARRTFSVEPEVTVNNTWSNRHTVVEVSGIDRPGLLFELTNTLSRLNLNIASAHVATFGERAVDVFYVTDLMGAKITGAARQSTIRRALIGVFEGSFDEEEPPRRVVRV</sequence>
<feature type="domain" description="ACT" evidence="9">
    <location>
        <begin position="790"/>
        <end position="872"/>
    </location>
</feature>
<dbReference type="EC" id="2.7.7.59" evidence="7"/>
<gene>
    <name evidence="7" type="primary">glnD</name>
    <name evidence="11" type="ordered locus">AZC_0338</name>
</gene>
<name>A8IJP6_AZOC5</name>
<reference evidence="12" key="2">
    <citation type="submission" date="2007-04" db="EMBL/GenBank/DDBJ databases">
        <title>Complete genome sequence of the nitrogen-fixing bacterium Azorhizobium caulinodans ORS571.</title>
        <authorList>
            <person name="Lee K.B."/>
            <person name="Backer P.D."/>
            <person name="Aono T."/>
            <person name="Liu C.T."/>
            <person name="Suzuki S."/>
            <person name="Suzuki T."/>
            <person name="Kaneko T."/>
            <person name="Yamada M."/>
            <person name="Tabata S."/>
            <person name="Kupfer D.M."/>
            <person name="Najar F.Z."/>
            <person name="Wiley G.B."/>
            <person name="Roe B."/>
            <person name="Binnewies T."/>
            <person name="Ussery D."/>
            <person name="Vereecke D."/>
            <person name="Gevers D."/>
            <person name="Holsters M."/>
            <person name="Oyaizu H."/>
        </authorList>
    </citation>
    <scope>NUCLEOTIDE SEQUENCE [LARGE SCALE GENOMIC DNA]</scope>
    <source>
        <strain evidence="12">ATCC 43989 / DSM 5975 / JCM 20966 / LMG 6465 / NBRC 14845 / NCIMB 13405 / ORS 571</strain>
    </source>
</reference>
<keyword evidence="2 7" id="KW-0548">Nucleotidyltransferase</keyword>
<keyword evidence="4 7" id="KW-0378">Hydrolase</keyword>
<dbReference type="GO" id="GO:0008081">
    <property type="term" value="F:phosphoric diester hydrolase activity"/>
    <property type="evidence" value="ECO:0007669"/>
    <property type="project" value="UniProtKB-UniRule"/>
</dbReference>
<evidence type="ECO:0000256" key="4">
    <source>
        <dbReference type="ARBA" id="ARBA00022801"/>
    </source>
</evidence>
<dbReference type="InterPro" id="IPR013546">
    <property type="entry name" value="PII_UdlTrfase/GS_AdlTrfase"/>
</dbReference>
<dbReference type="EC" id="3.1.4.-" evidence="7"/>
<dbReference type="Gene3D" id="3.30.70.260">
    <property type="match status" value="1"/>
</dbReference>
<evidence type="ECO:0000259" key="9">
    <source>
        <dbReference type="PROSITE" id="PS51671"/>
    </source>
</evidence>
<comment type="catalytic activity">
    <reaction evidence="7">
        <text>[protein-PII]-uridylyl-L-tyrosine + H2O = [protein-PII]-L-tyrosine + UMP + H(+)</text>
        <dbReference type="Rhea" id="RHEA:48600"/>
        <dbReference type="Rhea" id="RHEA-COMP:12147"/>
        <dbReference type="Rhea" id="RHEA-COMP:12148"/>
        <dbReference type="ChEBI" id="CHEBI:15377"/>
        <dbReference type="ChEBI" id="CHEBI:15378"/>
        <dbReference type="ChEBI" id="CHEBI:46858"/>
        <dbReference type="ChEBI" id="CHEBI:57865"/>
        <dbReference type="ChEBI" id="CHEBI:90602"/>
    </reaction>
</comment>
<feature type="region of interest" description="Disordered" evidence="8">
    <location>
        <begin position="28"/>
        <end position="65"/>
    </location>
</feature>
<reference evidence="11 12" key="6">
    <citation type="journal article" date="2011" name="Appl. Environ. Microbiol.">
        <title>Involvement of the azorhizobial chromosome partition gene (parA) in the onset of bacteroid differentiation during Sesbania rostrata stem nodule development.</title>
        <authorList>
            <person name="Liu CT."/>
            <person name="Lee KB."/>
            <person name="Wang YS."/>
            <person name="Peng MH."/>
            <person name="Lee KT."/>
            <person name="Suzuki S."/>
            <person name="Suzuki T."/>
            <person name="Oyaizu H."/>
        </authorList>
    </citation>
    <scope>NUCLEOTIDE SEQUENCE [LARGE SCALE GENOMIC DNA]</scope>
    <source>
        <strain evidence="12">ATCC 43989 / DSM 5975 / JCM 20966 / LMG 6465 / NBRC 14845 / NCIMB 13405 / ORS 571</strain>
    </source>
</reference>
<dbReference type="Gene3D" id="1.10.3090.10">
    <property type="entry name" value="cca-adding enzyme, domain 2"/>
    <property type="match status" value="1"/>
</dbReference>
<dbReference type="PROSITE" id="PS51831">
    <property type="entry name" value="HD"/>
    <property type="match status" value="1"/>
</dbReference>
<feature type="domain" description="ACT" evidence="9">
    <location>
        <begin position="899"/>
        <end position="983"/>
    </location>
</feature>
<comment type="cofactor">
    <cofactor evidence="7">
        <name>Mg(2+)</name>
        <dbReference type="ChEBI" id="CHEBI:18420"/>
    </cofactor>
</comment>
<dbReference type="SUPFAM" id="SSF81891">
    <property type="entry name" value="Poly A polymerase C-terminal region-like"/>
    <property type="match status" value="1"/>
</dbReference>
<evidence type="ECO:0000256" key="5">
    <source>
        <dbReference type="ARBA" id="ARBA00022842"/>
    </source>
</evidence>
<dbReference type="EMBL" id="AP009384">
    <property type="protein sequence ID" value="BAF86336.1"/>
    <property type="molecule type" value="Genomic_DNA"/>
</dbReference>
<dbReference type="eggNOG" id="COG2844">
    <property type="taxonomic scope" value="Bacteria"/>
</dbReference>
<evidence type="ECO:0000259" key="10">
    <source>
        <dbReference type="PROSITE" id="PS51831"/>
    </source>
</evidence>
<evidence type="ECO:0000256" key="2">
    <source>
        <dbReference type="ARBA" id="ARBA00022695"/>
    </source>
</evidence>
<keyword evidence="5 7" id="KW-0460">Magnesium</keyword>
<dbReference type="PANTHER" id="PTHR47320:SF1">
    <property type="entry name" value="BIFUNCTIONAL URIDYLYLTRANSFERASE_URIDYLYL-REMOVING ENZYME"/>
    <property type="match status" value="1"/>
</dbReference>
<dbReference type="SUPFAM" id="SSF81593">
    <property type="entry name" value="Nucleotidyltransferase substrate binding subunit/domain"/>
    <property type="match status" value="1"/>
</dbReference>
<evidence type="ECO:0000256" key="3">
    <source>
        <dbReference type="ARBA" id="ARBA00022737"/>
    </source>
</evidence>
<keyword evidence="12" id="KW-1185">Reference proteome</keyword>
<dbReference type="SMART" id="SM00471">
    <property type="entry name" value="HDc"/>
    <property type="match status" value="1"/>
</dbReference>
<protein>
    <recommendedName>
        <fullName evidence="7">Bifunctional uridylyltransferase/uridylyl-removing enzyme</fullName>
        <shortName evidence="7">UTase/UR</shortName>
    </recommendedName>
    <alternativeName>
        <fullName evidence="7">Bifunctional [protein-PII] modification enzyme</fullName>
    </alternativeName>
    <alternativeName>
        <fullName evidence="7">Bifunctional nitrogen sensor protein</fullName>
    </alternativeName>
    <domain>
        <recommendedName>
            <fullName evidence="7">[Protein-PII] uridylyltransferase</fullName>
            <shortName evidence="7">PII uridylyltransferase</shortName>
            <shortName evidence="7">UTase</shortName>
            <ecNumber evidence="7">2.7.7.59</ecNumber>
        </recommendedName>
    </domain>
    <domain>
        <recommendedName>
            <fullName evidence="7">[Protein-PII]-UMP uridylyl-removing enzyme</fullName>
            <shortName evidence="7">UR</shortName>
            <ecNumber evidence="7">3.1.4.-</ecNumber>
        </recommendedName>
    </domain>
</protein>
<comment type="domain">
    <text evidence="7">Has four distinct domains: an N-terminal nucleotidyltransferase (NT) domain responsible for UTase activity, a central HD domain that encodes UR activity, and two C-terminal ACT domains that seem to have a role in glutamine sensing.</text>
</comment>
<evidence type="ECO:0000256" key="1">
    <source>
        <dbReference type="ARBA" id="ARBA00022679"/>
    </source>
</evidence>
<dbReference type="CDD" id="cd05401">
    <property type="entry name" value="NT_GlnE_GlnD_like"/>
    <property type="match status" value="1"/>
</dbReference>
<proteinExistence type="inferred from homology"/>
<dbReference type="Proteomes" id="UP000000270">
    <property type="component" value="Chromosome"/>
</dbReference>
<dbReference type="InterPro" id="IPR043519">
    <property type="entry name" value="NT_sf"/>
</dbReference>
<reference evidence="11 12" key="5">
    <citation type="journal article" date="2010" name="Appl. Environ. Microbiol.">
        <title>phrR-like gene praR of Azorhizobium caulinodans ORS571 is essential for symbiosis with Sesbania rostrata and is involved in expression of reb genes.</title>
        <authorList>
            <person name="Akiba N."/>
            <person name="Aono T."/>
            <person name="Toyazaki H."/>
            <person name="Sato S."/>
            <person name="Oyaizu H."/>
        </authorList>
    </citation>
    <scope>NUCLEOTIDE SEQUENCE [LARGE SCALE GENOMIC DNA]</scope>
    <source>
        <strain evidence="12">ATCC 43989 / DSM 5975 / JCM 20966 / LMG 6465 / NBRC 14845 / NCIMB 13405 / ORS 571</strain>
    </source>
</reference>
<evidence type="ECO:0000256" key="8">
    <source>
        <dbReference type="SAM" id="MobiDB-lite"/>
    </source>
</evidence>
<evidence type="ECO:0000256" key="7">
    <source>
        <dbReference type="HAMAP-Rule" id="MF_00277"/>
    </source>
</evidence>
<dbReference type="KEGG" id="azc:AZC_0338"/>
<feature type="region of interest" description="Uridylyltransferase" evidence="7">
    <location>
        <begin position="1"/>
        <end position="432"/>
    </location>
</feature>
<dbReference type="InterPro" id="IPR003607">
    <property type="entry name" value="HD/PDEase_dom"/>
</dbReference>
<reference evidence="11 12" key="4">
    <citation type="journal article" date="2009" name="Appl. Environ. Microbiol.">
        <title>Comparative genome-wide transcriptional profiling of Azorhizobium caulinodans ORS571 grown under free-living and symbiotic conditions.</title>
        <authorList>
            <person name="Tsukada S."/>
            <person name="Aono T."/>
            <person name="Akiba N."/>
            <person name="Lee KB."/>
            <person name="Liu CT."/>
            <person name="Toyazaki H."/>
            <person name="Oyaizu H."/>
        </authorList>
    </citation>
    <scope>NUCLEOTIDE SEQUENCE [LARGE SCALE GENOMIC DNA]</scope>
    <source>
        <strain evidence="12">ATCC 43989 / DSM 5975 / JCM 20966 / LMG 6465 / NBRC 14845 / NCIMB 13405 / ORS 571</strain>
    </source>
</reference>
<comment type="activity regulation">
    <text evidence="7">Uridylyltransferase (UTase) activity is inhibited by glutamine, while glutamine activates uridylyl-removing (UR) activity.</text>
</comment>
<dbReference type="AlphaFoldDB" id="A8IJP6"/>
<dbReference type="PANTHER" id="PTHR47320">
    <property type="entry name" value="BIFUNCTIONAL URIDYLYLTRANSFERASE/URIDYLYL-REMOVING ENZYME"/>
    <property type="match status" value="1"/>
</dbReference>
<dbReference type="GO" id="GO:0009399">
    <property type="term" value="P:nitrogen fixation"/>
    <property type="evidence" value="ECO:0007669"/>
    <property type="project" value="UniProtKB-UniRule"/>
</dbReference>
<dbReference type="STRING" id="438753.AZC_0338"/>
<reference evidence="11 12" key="3">
    <citation type="journal article" date="2008" name="BMC Genomics">
        <title>The genome of the versatile nitrogen fixer Azorhizobium caulinodans ORS571.</title>
        <authorList>
            <person name="Lee KB."/>
            <person name="Backer P.D."/>
            <person name="Aono T."/>
            <person name="Liu CT."/>
            <person name="Suzuki S."/>
            <person name="Suzuki T."/>
            <person name="Kaneko T."/>
            <person name="Yamada M."/>
            <person name="Tabata S."/>
            <person name="Kupfer D.M."/>
            <person name="Najar F.Z."/>
            <person name="Wiley G.B."/>
            <person name="Roe B."/>
            <person name="Binnewies T.T."/>
            <person name="Ussery D.W."/>
            <person name="D'Haeze W."/>
            <person name="Herder J.D."/>
            <person name="Gevers D."/>
            <person name="Vereecke D."/>
            <person name="Holsters M."/>
            <person name="Oyaizu H."/>
        </authorList>
    </citation>
    <scope>NUCLEOTIDE SEQUENCE [LARGE SCALE GENOMIC DNA]</scope>
    <source>
        <strain evidence="12">ATCC 43989 / DSM 5975 / JCM 20966 / LMG 6465 / NBRC 14845 / NCIMB 13405 / ORS 571</strain>
    </source>
</reference>
<dbReference type="SUPFAM" id="SSF81301">
    <property type="entry name" value="Nucleotidyltransferase"/>
    <property type="match status" value="1"/>
</dbReference>
<dbReference type="CDD" id="cd04900">
    <property type="entry name" value="ACT_UUR-like_1"/>
    <property type="match status" value="1"/>
</dbReference>
<dbReference type="GO" id="GO:0006808">
    <property type="term" value="P:regulation of nitrogen utilization"/>
    <property type="evidence" value="ECO:0007669"/>
    <property type="project" value="UniProtKB-UniRule"/>
</dbReference>
<dbReference type="GO" id="GO:0008773">
    <property type="term" value="F:[protein-PII] uridylyltransferase activity"/>
    <property type="evidence" value="ECO:0007669"/>
    <property type="project" value="UniProtKB-UniRule"/>
</dbReference>
<organism evidence="11 12">
    <name type="scientific">Azorhizobium caulinodans (strain ATCC 43989 / DSM 5975 / JCM 20966 / LMG 6465 / NBRC 14845 / NCIMB 13405 / ORS 571)</name>
    <dbReference type="NCBI Taxonomy" id="438753"/>
    <lineage>
        <taxon>Bacteria</taxon>
        <taxon>Pseudomonadati</taxon>
        <taxon>Pseudomonadota</taxon>
        <taxon>Alphaproteobacteria</taxon>
        <taxon>Hyphomicrobiales</taxon>
        <taxon>Xanthobacteraceae</taxon>
        <taxon>Azorhizobium</taxon>
    </lineage>
</organism>
<comment type="catalytic activity">
    <reaction evidence="7">
        <text>[protein-PII]-L-tyrosine + UTP = [protein-PII]-uridylyl-L-tyrosine + diphosphate</text>
        <dbReference type="Rhea" id="RHEA:13673"/>
        <dbReference type="Rhea" id="RHEA-COMP:12147"/>
        <dbReference type="Rhea" id="RHEA-COMP:12148"/>
        <dbReference type="ChEBI" id="CHEBI:33019"/>
        <dbReference type="ChEBI" id="CHEBI:46398"/>
        <dbReference type="ChEBI" id="CHEBI:46858"/>
        <dbReference type="ChEBI" id="CHEBI:90602"/>
        <dbReference type="EC" id="2.7.7.59"/>
    </reaction>
</comment>
<dbReference type="HOGENOM" id="CLU_012833_1_0_5"/>
<reference evidence="11 12" key="1">
    <citation type="journal article" date="2007" name="Appl. Environ. Microbiol.">
        <title>Rhizobial factors required for stem nodule maturation and maintenance in Sesbania rostrata-Azorhizobium caulinodans ORS571 symbiosis.</title>
        <authorList>
            <person name="Suzuki S."/>
            <person name="Aono T."/>
            <person name="Lee KB."/>
            <person name="Suzuki T."/>
            <person name="Liu CT."/>
            <person name="Miwa H."/>
            <person name="Wakao S."/>
            <person name="Iki T."/>
            <person name="Oyaizu H."/>
        </authorList>
    </citation>
    <scope>NUCLEOTIDE SEQUENCE [LARGE SCALE GENOMIC DNA]</scope>
    <source>
        <strain evidence="12">ATCC 43989 / DSM 5975 / JCM 20966 / LMG 6465 / NBRC 14845 / NCIMB 13405 / ORS 571</strain>
    </source>
</reference>
<dbReference type="InterPro" id="IPR006674">
    <property type="entry name" value="HD_domain"/>
</dbReference>
<evidence type="ECO:0000313" key="12">
    <source>
        <dbReference type="Proteomes" id="UP000000270"/>
    </source>
</evidence>
<dbReference type="PROSITE" id="PS51671">
    <property type="entry name" value="ACT"/>
    <property type="match status" value="2"/>
</dbReference>
<comment type="function">
    <text evidence="7">Modifies, by uridylylation and deuridylylation, the PII regulatory proteins (GlnB and homologs), in response to the nitrogen status of the cell that GlnD senses through the glutamine level. Under low glutamine levels, catalyzes the conversion of the PII proteins and UTP to PII-UMP and PPi, while under higher glutamine levels, GlnD hydrolyzes PII-UMP to PII and UMP (deuridylylation). Thus, controls uridylylation state and activity of the PII proteins, and plays an important role in the regulation of nitrogen fixation and metabolism.</text>
</comment>
<dbReference type="Gene3D" id="3.30.460.10">
    <property type="entry name" value="Beta Polymerase, domain 2"/>
    <property type="match status" value="1"/>
</dbReference>
<dbReference type="SUPFAM" id="SSF55021">
    <property type="entry name" value="ACT-like"/>
    <property type="match status" value="2"/>
</dbReference>
<dbReference type="InterPro" id="IPR045865">
    <property type="entry name" value="ACT-like_dom_sf"/>
</dbReference>
<comment type="caution">
    <text evidence="7">Lacks conserved residue(s) required for the propagation of feature annotation.</text>
</comment>
<keyword evidence="6 7" id="KW-0511">Multifunctional enzyme</keyword>
<dbReference type="HAMAP" id="MF_00277">
    <property type="entry name" value="PII_uridylyl_transf"/>
    <property type="match status" value="1"/>
</dbReference>
<keyword evidence="3" id="KW-0677">Repeat</keyword>
<dbReference type="Pfam" id="PF08335">
    <property type="entry name" value="GlnD_UR_UTase"/>
    <property type="match status" value="1"/>
</dbReference>
<dbReference type="CDD" id="cd00077">
    <property type="entry name" value="HDc"/>
    <property type="match status" value="1"/>
</dbReference>
<evidence type="ECO:0000256" key="6">
    <source>
        <dbReference type="ARBA" id="ARBA00023268"/>
    </source>
</evidence>
<dbReference type="NCBIfam" id="TIGR01693">
    <property type="entry name" value="UTase_glnD"/>
    <property type="match status" value="1"/>
</dbReference>